<comment type="subunit">
    <text evidence="3">Homotrimer.</text>
</comment>
<accession>A0ABQ7S8C5</accession>
<dbReference type="SMART" id="SM00607">
    <property type="entry name" value="FTP"/>
    <property type="match status" value="1"/>
</dbReference>
<comment type="function">
    <text evidence="1">Acts as a defensive agent. Recognizes blood group fucosylated oligosaccharides including A, B, H and Lewis B-type antigens. Does not recognize Lewis A antigen and has low affinity for monovalent haptens.</text>
</comment>
<comment type="similarity">
    <text evidence="2">Belongs to the fucolectin family.</text>
</comment>
<evidence type="ECO:0000259" key="8">
    <source>
        <dbReference type="SMART" id="SM00607"/>
    </source>
</evidence>
<dbReference type="Gene3D" id="2.60.120.260">
    <property type="entry name" value="Galactose-binding domain-like"/>
    <property type="match status" value="1"/>
</dbReference>
<keyword evidence="6" id="KW-0106">Calcium</keyword>
<gene>
    <name evidence="9" type="ORF">GZH46_01790</name>
</gene>
<evidence type="ECO:0000256" key="1">
    <source>
        <dbReference type="ARBA" id="ARBA00002219"/>
    </source>
</evidence>
<dbReference type="InterPro" id="IPR008979">
    <property type="entry name" value="Galactose-bd-like_sf"/>
</dbReference>
<dbReference type="InterPro" id="IPR006585">
    <property type="entry name" value="FTP1"/>
</dbReference>
<dbReference type="InterPro" id="IPR051941">
    <property type="entry name" value="BG_Antigen-Binding_Lectin"/>
</dbReference>
<keyword evidence="7" id="KW-1015">Disulfide bond</keyword>
<evidence type="ECO:0000256" key="2">
    <source>
        <dbReference type="ARBA" id="ARBA00010147"/>
    </source>
</evidence>
<evidence type="ECO:0000313" key="9">
    <source>
        <dbReference type="EMBL" id="KAG9509684.1"/>
    </source>
</evidence>
<keyword evidence="5" id="KW-0430">Lectin</keyword>
<evidence type="ECO:0000256" key="7">
    <source>
        <dbReference type="ARBA" id="ARBA00023157"/>
    </source>
</evidence>
<keyword evidence="4" id="KW-0479">Metal-binding</keyword>
<dbReference type="Pfam" id="PF22633">
    <property type="entry name" value="F5_F8_type_C_2"/>
    <property type="match status" value="1"/>
</dbReference>
<feature type="non-terminal residue" evidence="9">
    <location>
        <position position="177"/>
    </location>
</feature>
<dbReference type="Proteomes" id="UP000825002">
    <property type="component" value="Unassembled WGS sequence"/>
</dbReference>
<dbReference type="EMBL" id="JAIFTH010000376">
    <property type="protein sequence ID" value="KAG9509684.1"/>
    <property type="molecule type" value="Genomic_DNA"/>
</dbReference>
<evidence type="ECO:0000256" key="5">
    <source>
        <dbReference type="ARBA" id="ARBA00022734"/>
    </source>
</evidence>
<comment type="caution">
    <text evidence="9">The sequence shown here is derived from an EMBL/GenBank/DDBJ whole genome shotgun (WGS) entry which is preliminary data.</text>
</comment>
<reference evidence="9 10" key="1">
    <citation type="submission" date="2020-10" db="EMBL/GenBank/DDBJ databases">
        <authorList>
            <person name="Klimov P.B."/>
            <person name="Dyachkov S.M."/>
            <person name="Chetverikov P.E."/>
        </authorList>
    </citation>
    <scope>NUCLEOTIDE SEQUENCE [LARGE SCALE GENOMIC DNA]</scope>
    <source>
        <strain evidence="9">BMOC 18-1129-001#AD2665</strain>
        <tissue evidence="9">Entire mites</tissue>
    </source>
</reference>
<evidence type="ECO:0000256" key="3">
    <source>
        <dbReference type="ARBA" id="ARBA00011233"/>
    </source>
</evidence>
<feature type="domain" description="Fucolectin tachylectin-4 pentraxin-1" evidence="8">
    <location>
        <begin position="10"/>
        <end position="164"/>
    </location>
</feature>
<evidence type="ECO:0000256" key="4">
    <source>
        <dbReference type="ARBA" id="ARBA00022723"/>
    </source>
</evidence>
<dbReference type="PANTHER" id="PTHR45713:SF6">
    <property type="entry name" value="F5_8 TYPE C DOMAIN-CONTAINING PROTEIN"/>
    <property type="match status" value="1"/>
</dbReference>
<organism evidence="9 10">
    <name type="scientific">Fragariocoptes setiger</name>
    <dbReference type="NCBI Taxonomy" id="1670756"/>
    <lineage>
        <taxon>Eukaryota</taxon>
        <taxon>Metazoa</taxon>
        <taxon>Ecdysozoa</taxon>
        <taxon>Arthropoda</taxon>
        <taxon>Chelicerata</taxon>
        <taxon>Arachnida</taxon>
        <taxon>Acari</taxon>
        <taxon>Acariformes</taxon>
        <taxon>Trombidiformes</taxon>
        <taxon>Prostigmata</taxon>
        <taxon>Eupodina</taxon>
        <taxon>Eriophyoidea</taxon>
        <taxon>Phytoptidae</taxon>
        <taxon>Fragariocoptes</taxon>
    </lineage>
</organism>
<evidence type="ECO:0000313" key="10">
    <source>
        <dbReference type="Proteomes" id="UP000825002"/>
    </source>
</evidence>
<name>A0ABQ7S8C5_9ACAR</name>
<sequence length="177" mass="18978">RWSAPAPVCTVDVAFDKPANQSSTARGGDARNANDGKLITIHDGKYCAETRPDQQSPWWQVDLIGAHEVRAVRIVARNLAATGPAAGSGTPILGLRDFEIRVGNSSTISGNRLCAWHPSAHEDGSARDFSCANPIIGRYVSIQMVGIEAALTLCEMFVFSSKVRQDAQSKAEQSIAK</sequence>
<protein>
    <recommendedName>
        <fullName evidence="8">Fucolectin tachylectin-4 pentraxin-1 domain-containing protein</fullName>
    </recommendedName>
</protein>
<dbReference type="SUPFAM" id="SSF49785">
    <property type="entry name" value="Galactose-binding domain-like"/>
    <property type="match status" value="1"/>
</dbReference>
<proteinExistence type="inferred from homology"/>
<keyword evidence="10" id="KW-1185">Reference proteome</keyword>
<evidence type="ECO:0000256" key="6">
    <source>
        <dbReference type="ARBA" id="ARBA00022837"/>
    </source>
</evidence>
<feature type="non-terminal residue" evidence="9">
    <location>
        <position position="1"/>
    </location>
</feature>
<dbReference type="PANTHER" id="PTHR45713">
    <property type="entry name" value="FTP DOMAIN-CONTAINING PROTEIN"/>
    <property type="match status" value="1"/>
</dbReference>